<sequence length="152" mass="17524">MSCEGEQAVTTRLVIDTLASRYKFKVELSSFPSFFHPCPDCWFLLTVVQGVTVSSNSVCPSDIIFAFIADRDYLCGHTLFHQCLLVFDWELEKNWRDWCLRITLDIALTSQQHRYAMFARKTRASLVAHGRQHGAKRCWVSHQDQKPGKLIV</sequence>
<protein>
    <submittedName>
        <fullName evidence="1">Uncharacterized protein</fullName>
    </submittedName>
</protein>
<accession>A0A074YFH9</accession>
<dbReference type="HOGENOM" id="CLU_1721988_0_0_1"/>
<evidence type="ECO:0000313" key="2">
    <source>
        <dbReference type="Proteomes" id="UP000030706"/>
    </source>
</evidence>
<proteinExistence type="predicted"/>
<organism evidence="1 2">
    <name type="scientific">Aureobasidium pullulans EXF-150</name>
    <dbReference type="NCBI Taxonomy" id="1043002"/>
    <lineage>
        <taxon>Eukaryota</taxon>
        <taxon>Fungi</taxon>
        <taxon>Dikarya</taxon>
        <taxon>Ascomycota</taxon>
        <taxon>Pezizomycotina</taxon>
        <taxon>Dothideomycetes</taxon>
        <taxon>Dothideomycetidae</taxon>
        <taxon>Dothideales</taxon>
        <taxon>Saccotheciaceae</taxon>
        <taxon>Aureobasidium</taxon>
    </lineage>
</organism>
<dbReference type="AlphaFoldDB" id="A0A074YFH9"/>
<dbReference type="RefSeq" id="XP_029761773.1">
    <property type="nucleotide sequence ID" value="XM_029899320.1"/>
</dbReference>
<keyword evidence="2" id="KW-1185">Reference proteome</keyword>
<dbReference type="Proteomes" id="UP000030706">
    <property type="component" value="Unassembled WGS sequence"/>
</dbReference>
<name>A0A074YFH9_AURPU</name>
<dbReference type="EMBL" id="KL584980">
    <property type="protein sequence ID" value="KEQ85586.1"/>
    <property type="molecule type" value="Genomic_DNA"/>
</dbReference>
<evidence type="ECO:0000313" key="1">
    <source>
        <dbReference type="EMBL" id="KEQ85586.1"/>
    </source>
</evidence>
<dbReference type="GeneID" id="40741626"/>
<reference evidence="1 2" key="1">
    <citation type="journal article" date="2014" name="BMC Genomics">
        <title>Genome sequencing of four Aureobasidium pullulans varieties: biotechnological potential, stress tolerance, and description of new species.</title>
        <authorList>
            <person name="Gostin Ar C."/>
            <person name="Ohm R.A."/>
            <person name="Kogej T."/>
            <person name="Sonjak S."/>
            <person name="Turk M."/>
            <person name="Zajc J."/>
            <person name="Zalar P."/>
            <person name="Grube M."/>
            <person name="Sun H."/>
            <person name="Han J."/>
            <person name="Sharma A."/>
            <person name="Chiniquy J."/>
            <person name="Ngan C.Y."/>
            <person name="Lipzen A."/>
            <person name="Barry K."/>
            <person name="Grigoriev I.V."/>
            <person name="Gunde-Cimerman N."/>
        </authorList>
    </citation>
    <scope>NUCLEOTIDE SEQUENCE [LARGE SCALE GENOMIC DNA]</scope>
    <source>
        <strain evidence="1 2">EXF-150</strain>
    </source>
</reference>
<gene>
    <name evidence="1" type="ORF">M438DRAFT_198212</name>
</gene>